<feature type="region of interest" description="Disordered" evidence="2">
    <location>
        <begin position="978"/>
        <end position="1335"/>
    </location>
</feature>
<feature type="compositionally biased region" description="Basic and acidic residues" evidence="2">
    <location>
        <begin position="978"/>
        <end position="1000"/>
    </location>
</feature>
<feature type="compositionally biased region" description="Low complexity" evidence="2">
    <location>
        <begin position="1147"/>
        <end position="1169"/>
    </location>
</feature>
<feature type="compositionally biased region" description="Polar residues" evidence="2">
    <location>
        <begin position="484"/>
        <end position="505"/>
    </location>
</feature>
<feature type="compositionally biased region" description="Low complexity" evidence="2">
    <location>
        <begin position="1199"/>
        <end position="1210"/>
    </location>
</feature>
<feature type="compositionally biased region" description="Polar residues" evidence="2">
    <location>
        <begin position="822"/>
        <end position="837"/>
    </location>
</feature>
<feature type="compositionally biased region" description="Polar residues" evidence="2">
    <location>
        <begin position="900"/>
        <end position="913"/>
    </location>
</feature>
<organism evidence="4 5">
    <name type="scientific">Phyllosticta citrichinensis</name>
    <dbReference type="NCBI Taxonomy" id="1130410"/>
    <lineage>
        <taxon>Eukaryota</taxon>
        <taxon>Fungi</taxon>
        <taxon>Dikarya</taxon>
        <taxon>Ascomycota</taxon>
        <taxon>Pezizomycotina</taxon>
        <taxon>Dothideomycetes</taxon>
        <taxon>Dothideomycetes incertae sedis</taxon>
        <taxon>Botryosphaeriales</taxon>
        <taxon>Phyllostictaceae</taxon>
        <taxon>Phyllosticta</taxon>
    </lineage>
</organism>
<feature type="compositionally biased region" description="Low complexity" evidence="2">
    <location>
        <begin position="13"/>
        <end position="22"/>
    </location>
</feature>
<evidence type="ECO:0000256" key="2">
    <source>
        <dbReference type="SAM" id="MobiDB-lite"/>
    </source>
</evidence>
<feature type="compositionally biased region" description="Acidic residues" evidence="2">
    <location>
        <begin position="1129"/>
        <end position="1139"/>
    </location>
</feature>
<feature type="compositionally biased region" description="Polar residues" evidence="2">
    <location>
        <begin position="434"/>
        <end position="448"/>
    </location>
</feature>
<dbReference type="PANTHER" id="PTHR21563:SF3">
    <property type="entry name" value="ZINC FINGER C3H1 DOMAIN-CONTAINING PROTEIN"/>
    <property type="match status" value="1"/>
</dbReference>
<comment type="caution">
    <text evidence="4">The sequence shown here is derived from an EMBL/GenBank/DDBJ whole genome shotgun (WGS) entry which is preliminary data.</text>
</comment>
<keyword evidence="1" id="KW-0175">Coiled coil</keyword>
<feature type="compositionally biased region" description="Polar residues" evidence="2">
    <location>
        <begin position="539"/>
        <end position="577"/>
    </location>
</feature>
<feature type="domain" description="Putative zinc-finger" evidence="3">
    <location>
        <begin position="1384"/>
        <end position="1405"/>
    </location>
</feature>
<feature type="region of interest" description="Disordered" evidence="2">
    <location>
        <begin position="394"/>
        <end position="413"/>
    </location>
</feature>
<protein>
    <recommendedName>
        <fullName evidence="3">Putative zinc-finger domain-containing protein</fullName>
    </recommendedName>
</protein>
<evidence type="ECO:0000313" key="4">
    <source>
        <dbReference type="EMBL" id="KAK8155875.1"/>
    </source>
</evidence>
<feature type="compositionally biased region" description="Low complexity" evidence="2">
    <location>
        <begin position="471"/>
        <end position="483"/>
    </location>
</feature>
<feature type="region of interest" description="Disordered" evidence="2">
    <location>
        <begin position="471"/>
        <end position="581"/>
    </location>
</feature>
<feature type="compositionally biased region" description="Pro residues" evidence="2">
    <location>
        <begin position="1"/>
        <end position="12"/>
    </location>
</feature>
<feature type="region of interest" description="Disordered" evidence="2">
    <location>
        <begin position="87"/>
        <end position="319"/>
    </location>
</feature>
<dbReference type="Pfam" id="PF10650">
    <property type="entry name" value="zf-C3H1"/>
    <property type="match status" value="1"/>
</dbReference>
<evidence type="ECO:0000256" key="1">
    <source>
        <dbReference type="SAM" id="Coils"/>
    </source>
</evidence>
<feature type="compositionally biased region" description="Basic and acidic residues" evidence="2">
    <location>
        <begin position="1013"/>
        <end position="1049"/>
    </location>
</feature>
<feature type="compositionally biased region" description="Basic and acidic residues" evidence="2">
    <location>
        <begin position="261"/>
        <end position="283"/>
    </location>
</feature>
<feature type="region of interest" description="Disordered" evidence="2">
    <location>
        <begin position="629"/>
        <end position="655"/>
    </location>
</feature>
<feature type="region of interest" description="Disordered" evidence="2">
    <location>
        <begin position="420"/>
        <end position="452"/>
    </location>
</feature>
<feature type="compositionally biased region" description="Polar residues" evidence="2">
    <location>
        <begin position="1326"/>
        <end position="1335"/>
    </location>
</feature>
<feature type="region of interest" description="Disordered" evidence="2">
    <location>
        <begin position="788"/>
        <end position="846"/>
    </location>
</feature>
<gene>
    <name evidence="4" type="ORF">IWX90DRAFT_480867</name>
</gene>
<feature type="compositionally biased region" description="Polar residues" evidence="2">
    <location>
        <begin position="634"/>
        <end position="652"/>
    </location>
</feature>
<feature type="coiled-coil region" evidence="1">
    <location>
        <begin position="592"/>
        <end position="629"/>
    </location>
</feature>
<feature type="region of interest" description="Disordered" evidence="2">
    <location>
        <begin position="860"/>
        <end position="954"/>
    </location>
</feature>
<feature type="compositionally biased region" description="Low complexity" evidence="2">
    <location>
        <begin position="40"/>
        <end position="53"/>
    </location>
</feature>
<feature type="compositionally biased region" description="Acidic residues" evidence="2">
    <location>
        <begin position="1244"/>
        <end position="1254"/>
    </location>
</feature>
<sequence>MANWPPPPPSAPPHHGLPLHPGFAAQNGQSTPNNNGASFQMPPFTPQTSQPTPNALAYQQNASFPPVALAAMDPAQVAAAIQQITGGSMQFPLPPMPPQSGFPPPPPPIPFGFPPPGNLPVPIPSQPLSTPHAASQHPLPTPPAPNNRVMEIANANKEEGELSDEPEPTARASDTRHSFSAQQSRVRDDRSAAGGDFYRPGKDGVAPTGSDARWTRNNRPLEPLQTDMEQNAGFGRYSSSARPRSPRVPAYGDNYSSMNSRGDESRRQSRSDHWRRTSDHYEHPSQQYKNVIDSRSDEQPGETLSSKAIRGSQPTDPVPAQNIKEQAENFLRVLSACGFSLTDVKNYAALDSQILEDVWRSLGLLVDRTEHEKPQAGLPSHAPQKQIDATGRASNISLPAKPPAKAAEIKPAASLPAAVPRTVASEAKPEEKTTVGTSVSSRNSTASVASPPADRAAYIARLMAAKKNTSAAANKPAASAGNSTPVIENRTATLDPNHPTQSQASPAEVGAISTAPSQSAPSQPAPQPLPNRVAPNQPVAPQTSTSQNVSDQIVQSATSSIVANPETTRIQTSQQPVDQKDLSAVDPAVLAAQKKQAQNELVRKRIEELKLQRQKADAEEAARAKAQAAVASANPNLRPSPATNGAALSQQMRASASLPARPAPLQAAAQTALTRTPIQDDQVARTPPASVSPAGGIPGLMLAAPPVSQPFAPTLSTPVLAGASVKGRKRPVAADFDDVKPATPSAFKRPFGQSRYETGTEMMIIEVSDDEGSVEDVNEADDQLQQPFRASTQPQPYQSKQTATSGQYPPTTIDIPRPGMGHQNSAQVTPPTSQTPGSAAHADSLRRKEEEIALLKRKLVERQRNLKSKGQPSRTGTPVNSGPVTQVSTPVQADSPGTAPGQSNGAAPSNMSPLTRALEDPAPSARERERSGSLLVDRGSANASPAPSDWKTRRRAEIESGLTAFDADLSKNMSRLEQLRREMEQLEEDNRRRQKEKNDLANELENLGIDTEGMAHEELQAKKEEIMQQREEAREAEASMAQEFHEEKGSSPTESLHAGADKSMANSDDEDGVSQEHSIRESPTTTEQPQAQPEEPSKSTEGQSSPQASSVMDVSEEESEDASDKTDAEMEMSESEVDETFAAPQSTGESPESGEAGSQGQQQATATGQLEADADSEDFYSPEPMPRASTPEAADDAMDIASDSSSSASSEADEEDYTPPENDPVEVSQDQTSPNGGDNASSEAMDEGEDDYEPSDALPAAAHTSSSPSPSETSVPKFESEHPSLRIFPTSASNSGSEAPSQTPEVTIIADDVAPELQSRPETTRDSSQARSASGIKNQTFFTPYESPLKMFKAYRYHPSYTESVSGGFKSLTYSHEIDPMKPICPFEAAGGICNDPECDGQHFRGMGISADLRLAHPTEDKILLQLGIVNPGRTQEDQDLWRVGLRQILKSLREQGVKSGEAVAKAIADYRREFLKDPSRVLNL</sequence>
<feature type="compositionally biased region" description="Pro residues" evidence="2">
    <location>
        <begin position="92"/>
        <end position="125"/>
    </location>
</feature>
<feature type="compositionally biased region" description="Low complexity" evidence="2">
    <location>
        <begin position="236"/>
        <end position="251"/>
    </location>
</feature>
<feature type="compositionally biased region" description="Polar residues" evidence="2">
    <location>
        <begin position="1228"/>
        <end position="1242"/>
    </location>
</feature>
<feature type="compositionally biased region" description="Polar residues" evidence="2">
    <location>
        <begin position="26"/>
        <end position="38"/>
    </location>
</feature>
<dbReference type="PANTHER" id="PTHR21563">
    <property type="entry name" value="ZINC FINGER C3H1 DOMAIN-CONTAINING PROTEIN"/>
    <property type="match status" value="1"/>
</dbReference>
<dbReference type="EMBL" id="JBBWUH010000010">
    <property type="protein sequence ID" value="KAK8155875.1"/>
    <property type="molecule type" value="Genomic_DNA"/>
</dbReference>
<feature type="compositionally biased region" description="Low complexity" evidence="2">
    <location>
        <begin position="1257"/>
        <end position="1276"/>
    </location>
</feature>
<feature type="compositionally biased region" description="Polar residues" evidence="2">
    <location>
        <begin position="1081"/>
        <end position="1091"/>
    </location>
</feature>
<evidence type="ECO:0000313" key="5">
    <source>
        <dbReference type="Proteomes" id="UP001456524"/>
    </source>
</evidence>
<feature type="region of interest" description="Disordered" evidence="2">
    <location>
        <begin position="1"/>
        <end position="59"/>
    </location>
</feature>
<dbReference type="Proteomes" id="UP001456524">
    <property type="component" value="Unassembled WGS sequence"/>
</dbReference>
<keyword evidence="5" id="KW-1185">Reference proteome</keyword>
<feature type="compositionally biased region" description="Low complexity" evidence="2">
    <location>
        <begin position="403"/>
        <end position="413"/>
    </location>
</feature>
<reference evidence="4 5" key="1">
    <citation type="journal article" date="2022" name="G3 (Bethesda)">
        <title>Enemy or ally: a genomic approach to elucidate the lifestyle of Phyllosticta citrichinaensis.</title>
        <authorList>
            <person name="Buijs V.A."/>
            <person name="Groenewald J.Z."/>
            <person name="Haridas S."/>
            <person name="LaButti K.M."/>
            <person name="Lipzen A."/>
            <person name="Martin F.M."/>
            <person name="Barry K."/>
            <person name="Grigoriev I.V."/>
            <person name="Crous P.W."/>
            <person name="Seidl M.F."/>
        </authorList>
    </citation>
    <scope>NUCLEOTIDE SEQUENCE [LARGE SCALE GENOMIC DNA]</scope>
    <source>
        <strain evidence="4 5">CBS 129764</strain>
    </source>
</reference>
<feature type="compositionally biased region" description="Polar residues" evidence="2">
    <location>
        <begin position="868"/>
        <end position="892"/>
    </location>
</feature>
<name>A0ABR1XIB3_9PEZI</name>
<accession>A0ABR1XIB3</accession>
<dbReference type="InterPro" id="IPR019607">
    <property type="entry name" value="Putative_zinc-finger_domain"/>
</dbReference>
<proteinExistence type="predicted"/>
<feature type="compositionally biased region" description="Polar residues" evidence="2">
    <location>
        <begin position="788"/>
        <end position="810"/>
    </location>
</feature>
<feature type="compositionally biased region" description="Polar residues" evidence="2">
    <location>
        <begin position="1290"/>
        <end position="1305"/>
    </location>
</feature>
<evidence type="ECO:0000259" key="3">
    <source>
        <dbReference type="Pfam" id="PF10650"/>
    </source>
</evidence>
<dbReference type="InterPro" id="IPR039278">
    <property type="entry name" value="Red1"/>
</dbReference>